<evidence type="ECO:0000313" key="3">
    <source>
        <dbReference type="Proteomes" id="UP000190140"/>
    </source>
</evidence>
<accession>A0A1V4I9Q5</accession>
<dbReference type="RefSeq" id="WP_079410034.1">
    <property type="nucleotide sequence ID" value="NZ_MZGW01000001.1"/>
</dbReference>
<evidence type="ECO:0000313" key="2">
    <source>
        <dbReference type="EMBL" id="OPJ56738.1"/>
    </source>
</evidence>
<feature type="domain" description="Helicase Helix-turn-helix" evidence="1">
    <location>
        <begin position="14"/>
        <end position="82"/>
    </location>
</feature>
<sequence length="218" mass="25506">MEVVWQNIEKLKDYQITYLLYKEGKNTSQISKIRNISVEEVNRHLICAKQEIKQIPKIEKDIITKFLEMDKESRINAINSLTNGESEILKKNLYKRIIKEDNAEDLMVLVWMCGELKDIRLLELVHLNSKHPHGGVRRMAYSAMGKIQSVESIRFLEKGLLDIKPQVRQYAAKSLSKIGDKESIRKLENLIKNPKEKEYVKRAFLDAIHSIKERDVKM</sequence>
<gene>
    <name evidence="2" type="ORF">CLOTH_00200</name>
</gene>
<dbReference type="STRING" id="29349.CLOTH_00200"/>
<dbReference type="SUPFAM" id="SSF48371">
    <property type="entry name" value="ARM repeat"/>
    <property type="match status" value="1"/>
</dbReference>
<dbReference type="AlphaFoldDB" id="A0A1V4I9Q5"/>
<dbReference type="InterPro" id="IPR016024">
    <property type="entry name" value="ARM-type_fold"/>
</dbReference>
<dbReference type="SMART" id="SM00567">
    <property type="entry name" value="EZ_HEAT"/>
    <property type="match status" value="2"/>
</dbReference>
<dbReference type="Pfam" id="PF14493">
    <property type="entry name" value="HTH_40"/>
    <property type="match status" value="1"/>
</dbReference>
<keyword evidence="3" id="KW-1185">Reference proteome</keyword>
<dbReference type="InterPro" id="IPR011989">
    <property type="entry name" value="ARM-like"/>
</dbReference>
<dbReference type="InterPro" id="IPR004155">
    <property type="entry name" value="PBS_lyase_HEAT"/>
</dbReference>
<organism evidence="2 3">
    <name type="scientific">Alkalithermobacter paradoxus</name>
    <dbReference type="NCBI Taxonomy" id="29349"/>
    <lineage>
        <taxon>Bacteria</taxon>
        <taxon>Bacillati</taxon>
        <taxon>Bacillota</taxon>
        <taxon>Clostridia</taxon>
        <taxon>Peptostreptococcales</taxon>
        <taxon>Tepidibacteraceae</taxon>
        <taxon>Alkalithermobacter</taxon>
    </lineage>
</organism>
<proteinExistence type="predicted"/>
<name>A0A1V4I9Q5_9FIRM</name>
<protein>
    <recommendedName>
        <fullName evidence="1">Helicase Helix-turn-helix domain-containing protein</fullName>
    </recommendedName>
</protein>
<dbReference type="EMBL" id="MZGW01000001">
    <property type="protein sequence ID" value="OPJ56738.1"/>
    <property type="molecule type" value="Genomic_DNA"/>
</dbReference>
<dbReference type="InterPro" id="IPR029491">
    <property type="entry name" value="Helicase_HTH"/>
</dbReference>
<dbReference type="Proteomes" id="UP000190140">
    <property type="component" value="Unassembled WGS sequence"/>
</dbReference>
<dbReference type="OrthoDB" id="1706421at2"/>
<evidence type="ECO:0000259" key="1">
    <source>
        <dbReference type="Pfam" id="PF14493"/>
    </source>
</evidence>
<dbReference type="Pfam" id="PF13646">
    <property type="entry name" value="HEAT_2"/>
    <property type="match status" value="1"/>
</dbReference>
<dbReference type="Gene3D" id="1.25.10.10">
    <property type="entry name" value="Leucine-rich Repeat Variant"/>
    <property type="match status" value="1"/>
</dbReference>
<reference evidence="2 3" key="1">
    <citation type="submission" date="2017-03" db="EMBL/GenBank/DDBJ databases">
        <title>Genome sequence of Clostridium thermoalcaliphilum DSM 7309.</title>
        <authorList>
            <person name="Poehlein A."/>
            <person name="Daniel R."/>
        </authorList>
    </citation>
    <scope>NUCLEOTIDE SEQUENCE [LARGE SCALE GENOMIC DNA]</scope>
    <source>
        <strain evidence="2 3">DSM 7309</strain>
    </source>
</reference>
<comment type="caution">
    <text evidence="2">The sequence shown here is derived from an EMBL/GenBank/DDBJ whole genome shotgun (WGS) entry which is preliminary data.</text>
</comment>